<comment type="subcellular location">
    <subcellularLocation>
        <location evidence="1">Cell membrane</location>
        <topology evidence="1">Multi-pass membrane protein</topology>
    </subcellularLocation>
</comment>
<evidence type="ECO:0000313" key="8">
    <source>
        <dbReference type="EMBL" id="MEK7954350.1"/>
    </source>
</evidence>
<dbReference type="EMBL" id="JBBUKT010000018">
    <property type="protein sequence ID" value="MEK7954350.1"/>
    <property type="molecule type" value="Genomic_DNA"/>
</dbReference>
<protein>
    <submittedName>
        <fullName evidence="8">Cytochrome C oxidase subunit IV family protein</fullName>
    </submittedName>
</protein>
<evidence type="ECO:0000313" key="9">
    <source>
        <dbReference type="Proteomes" id="UP001371305"/>
    </source>
</evidence>
<evidence type="ECO:0000256" key="6">
    <source>
        <dbReference type="SAM" id="MobiDB-lite"/>
    </source>
</evidence>
<keyword evidence="4 7" id="KW-1133">Transmembrane helix</keyword>
<dbReference type="RefSeq" id="WP_341408118.1">
    <property type="nucleotide sequence ID" value="NZ_JBBUKT010000018.1"/>
</dbReference>
<feature type="transmembrane region" description="Helical" evidence="7">
    <location>
        <begin position="54"/>
        <end position="75"/>
    </location>
</feature>
<evidence type="ECO:0000256" key="5">
    <source>
        <dbReference type="ARBA" id="ARBA00023136"/>
    </source>
</evidence>
<keyword evidence="5 7" id="KW-0472">Membrane</keyword>
<feature type="region of interest" description="Disordered" evidence="6">
    <location>
        <begin position="118"/>
        <end position="147"/>
    </location>
</feature>
<keyword evidence="9" id="KW-1185">Reference proteome</keyword>
<proteinExistence type="predicted"/>
<evidence type="ECO:0000256" key="2">
    <source>
        <dbReference type="ARBA" id="ARBA00022475"/>
    </source>
</evidence>
<evidence type="ECO:0000256" key="1">
    <source>
        <dbReference type="ARBA" id="ARBA00004651"/>
    </source>
</evidence>
<organism evidence="8 9">
    <name type="scientific">Luteolibacter soli</name>
    <dbReference type="NCBI Taxonomy" id="3135280"/>
    <lineage>
        <taxon>Bacteria</taxon>
        <taxon>Pseudomonadati</taxon>
        <taxon>Verrucomicrobiota</taxon>
        <taxon>Verrucomicrobiia</taxon>
        <taxon>Verrucomicrobiales</taxon>
        <taxon>Verrucomicrobiaceae</taxon>
        <taxon>Luteolibacter</taxon>
    </lineage>
</organism>
<comment type="caution">
    <text evidence="8">The sequence shown here is derived from an EMBL/GenBank/DDBJ whole genome shotgun (WGS) entry which is preliminary data.</text>
</comment>
<evidence type="ECO:0000256" key="4">
    <source>
        <dbReference type="ARBA" id="ARBA00022989"/>
    </source>
</evidence>
<keyword evidence="2" id="KW-1003">Cell membrane</keyword>
<accession>A0ABU9B3R6</accession>
<dbReference type="InterPro" id="IPR005171">
    <property type="entry name" value="Cyt_c_oxidase_su4_prok"/>
</dbReference>
<feature type="transmembrane region" description="Helical" evidence="7">
    <location>
        <begin position="20"/>
        <end position="42"/>
    </location>
</feature>
<name>A0ABU9B3R6_9BACT</name>
<evidence type="ECO:0000256" key="7">
    <source>
        <dbReference type="SAM" id="Phobius"/>
    </source>
</evidence>
<gene>
    <name evidence="8" type="ORF">WKV53_27785</name>
</gene>
<reference evidence="8 9" key="1">
    <citation type="submission" date="2024-04" db="EMBL/GenBank/DDBJ databases">
        <title>Luteolibacter sp. isolated from soil.</title>
        <authorList>
            <person name="An J."/>
        </authorList>
    </citation>
    <scope>NUCLEOTIDE SEQUENCE [LARGE SCALE GENOMIC DNA]</scope>
    <source>
        <strain evidence="8 9">Y139</strain>
    </source>
</reference>
<evidence type="ECO:0000256" key="3">
    <source>
        <dbReference type="ARBA" id="ARBA00022692"/>
    </source>
</evidence>
<sequence length="147" mass="16144">MTEPARSNQEAVRRTLRLYAFVGLLLFCGTAATVAVATVPWLDVGKHGFDTADMCLGLLIATIKASLVAAIFMHLNHERRLVYWLVGLAFVHCAGMIAFTMLAEADSIRDPYFFHGERKPDKGGVPVSRGPFPQTDTTPKPDKWVGP</sequence>
<dbReference type="Pfam" id="PF03626">
    <property type="entry name" value="COX4_pro"/>
    <property type="match status" value="1"/>
</dbReference>
<feature type="transmembrane region" description="Helical" evidence="7">
    <location>
        <begin position="81"/>
        <end position="103"/>
    </location>
</feature>
<dbReference type="Proteomes" id="UP001371305">
    <property type="component" value="Unassembled WGS sequence"/>
</dbReference>
<keyword evidence="3 7" id="KW-0812">Transmembrane</keyword>